<feature type="compositionally biased region" description="Basic residues" evidence="1">
    <location>
        <begin position="8"/>
        <end position="17"/>
    </location>
</feature>
<accession>A0A3E0IAW7</accession>
<feature type="compositionally biased region" description="Basic and acidic residues" evidence="1">
    <location>
        <begin position="18"/>
        <end position="27"/>
    </location>
</feature>
<feature type="region of interest" description="Disordered" evidence="1">
    <location>
        <begin position="88"/>
        <end position="112"/>
    </location>
</feature>
<name>A0A3E0IAW7_9PSEU</name>
<evidence type="ECO:0000256" key="1">
    <source>
        <dbReference type="SAM" id="MobiDB-lite"/>
    </source>
</evidence>
<gene>
    <name evidence="2" type="ORF">BCF44_101888</name>
</gene>
<organism evidence="2 3">
    <name type="scientific">Kutzneria buriramensis</name>
    <dbReference type="NCBI Taxonomy" id="1045776"/>
    <lineage>
        <taxon>Bacteria</taxon>
        <taxon>Bacillati</taxon>
        <taxon>Actinomycetota</taxon>
        <taxon>Actinomycetes</taxon>
        <taxon>Pseudonocardiales</taxon>
        <taxon>Pseudonocardiaceae</taxon>
        <taxon>Kutzneria</taxon>
    </lineage>
</organism>
<feature type="region of interest" description="Disordered" evidence="1">
    <location>
        <begin position="1"/>
        <end position="62"/>
    </location>
</feature>
<keyword evidence="3" id="KW-1185">Reference proteome</keyword>
<evidence type="ECO:0000313" key="2">
    <source>
        <dbReference type="EMBL" id="REH55862.1"/>
    </source>
</evidence>
<proteinExistence type="predicted"/>
<sequence length="228" mass="24885">MTNNAHCCSRRQARTGPHHSDRPDLSRCGRTPEGPGTAGHRPSSPGCCHPVTGPNRDPVRNPHTRTVVVSDWFSGRRLAAADWTATPEQSVRSHGRTHSWWSQPASPSVGRGTRTERLTAYVARSSCTATASACLRCCGGWSGWRGRDPSRGCQRQIITRAYPAYSTPNDHGCRSTLDDVRPPDYLVTQGKAPQRQTTANVDHESVGSGFEPQASRRSSPCLSVIKRC</sequence>
<comment type="caution">
    <text evidence="2">The sequence shown here is derived from an EMBL/GenBank/DDBJ whole genome shotgun (WGS) entry which is preliminary data.</text>
</comment>
<dbReference type="AlphaFoldDB" id="A0A3E0IAW7"/>
<feature type="region of interest" description="Disordered" evidence="1">
    <location>
        <begin position="190"/>
        <end position="216"/>
    </location>
</feature>
<dbReference type="EMBL" id="QUNO01000001">
    <property type="protein sequence ID" value="REH55862.1"/>
    <property type="molecule type" value="Genomic_DNA"/>
</dbReference>
<protein>
    <submittedName>
        <fullName evidence="2">Uncharacterized protein</fullName>
    </submittedName>
</protein>
<dbReference type="Proteomes" id="UP000256269">
    <property type="component" value="Unassembled WGS sequence"/>
</dbReference>
<reference evidence="2 3" key="1">
    <citation type="submission" date="2018-08" db="EMBL/GenBank/DDBJ databases">
        <title>Genomic Encyclopedia of Archaeal and Bacterial Type Strains, Phase II (KMG-II): from individual species to whole genera.</title>
        <authorList>
            <person name="Goeker M."/>
        </authorList>
    </citation>
    <scope>NUCLEOTIDE SEQUENCE [LARGE SCALE GENOMIC DNA]</scope>
    <source>
        <strain evidence="2 3">DSM 45791</strain>
    </source>
</reference>
<evidence type="ECO:0000313" key="3">
    <source>
        <dbReference type="Proteomes" id="UP000256269"/>
    </source>
</evidence>